<dbReference type="EMBL" id="SAVB01000026">
    <property type="protein sequence ID" value="RWR45068.1"/>
    <property type="molecule type" value="Genomic_DNA"/>
</dbReference>
<accession>A0A443L7X5</accession>
<gene>
    <name evidence="2" type="ORF">EOW65_17115</name>
</gene>
<proteinExistence type="predicted"/>
<dbReference type="OrthoDB" id="7595282at2"/>
<keyword evidence="3" id="KW-1185">Reference proteome</keyword>
<dbReference type="InterPro" id="IPR009492">
    <property type="entry name" value="TniQ"/>
</dbReference>
<dbReference type="Pfam" id="PF06527">
    <property type="entry name" value="TniQ"/>
    <property type="match status" value="1"/>
</dbReference>
<evidence type="ECO:0000259" key="1">
    <source>
        <dbReference type="Pfam" id="PF06527"/>
    </source>
</evidence>
<evidence type="ECO:0000313" key="2">
    <source>
        <dbReference type="EMBL" id="RWR45068.1"/>
    </source>
</evidence>
<protein>
    <recommendedName>
        <fullName evidence="1">TniQ domain-containing protein</fullName>
    </recommendedName>
</protein>
<dbReference type="Proteomes" id="UP000286594">
    <property type="component" value="Unassembled WGS sequence"/>
</dbReference>
<sequence>MSGVTAAPSTLRCPLGAVADLQLSLIFASAVLRLQRMATSLPIPKRLWNRISKHIGRLRTQEVYLLRRLALTVEPVDRETLPSLFSRMAILNGTDAVNFALDLGITFRRILEQDEEAVAIFAERAGLSSTQLTELLSWTGERIGDVRMRFRKEVFVSRALRNPIVRGCPHCMREQAADQPHPLRHIALRGDWLCRGVDICHQHRHPLVPLWSSSRPIERDNIGARLAEILPDLRTGSFDCVRIDPTDYDLWLDKRLSQGIAADDTWLASQPVFPAITLCEFIGAALLRKQGEVPDDRRAKATGFAFVSQGPDGIRAALDILMRSQDGGHIVTQGELGPLFNHLNSIYLDDDAFAVFRGILRDYFLEIWPLAPGDDLLGQAVTERRLHSLTSASKETGIGPAVLNDFLTEAGAFAPSDARADARKTFDAKAWQHILDEIPTLVGPSALRRAIGATLAELKGLKADGILVPRTNIATIKSPWRIADGQALLEELEAYAQPVAAEEPGWETIQLVHKRLDLPVGEIIAAIRTGSLHLGQRPDVSGYHGLVVEITEVAAFKAKSAPQRKPSTNKAEVTAAAFARSAGIRGKGQFLALIEGGHTSAMLVVNPTTRRQEWRMSHDHISAFEASYTTPTLLSAETGAHRNTIRAVLQSEGIQPFRPNGLDVGPVYLRNVVEPVVTLLKTQGKNDL</sequence>
<evidence type="ECO:0000313" key="3">
    <source>
        <dbReference type="Proteomes" id="UP000286594"/>
    </source>
</evidence>
<comment type="caution">
    <text evidence="2">The sequence shown here is derived from an EMBL/GenBank/DDBJ whole genome shotgun (WGS) entry which is preliminary data.</text>
</comment>
<organism evidence="2 3">
    <name type="scientific">Paenirhodobacter ferrireducens</name>
    <dbReference type="NCBI Taxonomy" id="1215032"/>
    <lineage>
        <taxon>Bacteria</taxon>
        <taxon>Pseudomonadati</taxon>
        <taxon>Pseudomonadota</taxon>
        <taxon>Alphaproteobacteria</taxon>
        <taxon>Rhodobacterales</taxon>
        <taxon>Rhodobacter group</taxon>
        <taxon>Paenirhodobacter</taxon>
    </lineage>
</organism>
<name>A0A443L7X5_9RHOB</name>
<feature type="domain" description="TniQ" evidence="1">
    <location>
        <begin position="71"/>
        <end position="207"/>
    </location>
</feature>
<dbReference type="AlphaFoldDB" id="A0A443L7X5"/>
<reference evidence="2 3" key="1">
    <citation type="submission" date="2019-01" db="EMBL/GenBank/DDBJ databases">
        <title>Sinorhodobacter populi sp. nov. isolated from the symptomatic bark tissue of Populus euramericana canker.</title>
        <authorList>
            <person name="Xu G."/>
        </authorList>
    </citation>
    <scope>NUCLEOTIDE SEQUENCE [LARGE SCALE GENOMIC DNA]</scope>
    <source>
        <strain evidence="2 3">CCTCC AB2012026</strain>
    </source>
</reference>